<dbReference type="RefSeq" id="WP_058460104.1">
    <property type="nucleotide sequence ID" value="NZ_CAAAIY010000005.1"/>
</dbReference>
<protein>
    <submittedName>
        <fullName evidence="3">Beta-lactamase</fullName>
        <ecNumber evidence="3">3.4.16.4</ecNumber>
    </submittedName>
</protein>
<feature type="domain" description="Beta-lactamase-related" evidence="2">
    <location>
        <begin position="50"/>
        <end position="385"/>
    </location>
</feature>
<keyword evidence="3" id="KW-0645">Protease</keyword>
<dbReference type="STRING" id="447.Lboz_2496"/>
<feature type="chain" id="PRO_5006910967" evidence="1">
    <location>
        <begin position="23"/>
        <end position="512"/>
    </location>
</feature>
<feature type="signal peptide" evidence="1">
    <location>
        <begin position="1"/>
        <end position="22"/>
    </location>
</feature>
<dbReference type="AlphaFoldDB" id="A0A0W0RIM9"/>
<keyword evidence="3" id="KW-0121">Carboxypeptidase</keyword>
<evidence type="ECO:0000256" key="1">
    <source>
        <dbReference type="SAM" id="SignalP"/>
    </source>
</evidence>
<dbReference type="Pfam" id="PF00144">
    <property type="entry name" value="Beta-lactamase"/>
    <property type="match status" value="1"/>
</dbReference>
<keyword evidence="1" id="KW-0732">Signal</keyword>
<reference evidence="3 4" key="1">
    <citation type="submission" date="2015-11" db="EMBL/GenBank/DDBJ databases">
        <title>Genomic analysis of 38 Legionella species identifies large and diverse effector repertoires.</title>
        <authorList>
            <person name="Burstein D."/>
            <person name="Amaro F."/>
            <person name="Zusman T."/>
            <person name="Lifshitz Z."/>
            <person name="Cohen O."/>
            <person name="Gilbert J.A."/>
            <person name="Pupko T."/>
            <person name="Shuman H.A."/>
            <person name="Segal G."/>
        </authorList>
    </citation>
    <scope>NUCLEOTIDE SEQUENCE [LARGE SCALE GENOMIC DNA]</scope>
    <source>
        <strain evidence="3 4">WIGA</strain>
    </source>
</reference>
<dbReference type="PANTHER" id="PTHR46825">
    <property type="entry name" value="D-ALANYL-D-ALANINE-CARBOXYPEPTIDASE/ENDOPEPTIDASE AMPH"/>
    <property type="match status" value="1"/>
</dbReference>
<dbReference type="GO" id="GO:0009002">
    <property type="term" value="F:serine-type D-Ala-D-Ala carboxypeptidase activity"/>
    <property type="evidence" value="ECO:0007669"/>
    <property type="project" value="UniProtKB-EC"/>
</dbReference>
<dbReference type="PANTHER" id="PTHR46825:SF9">
    <property type="entry name" value="BETA-LACTAMASE-RELATED DOMAIN-CONTAINING PROTEIN"/>
    <property type="match status" value="1"/>
</dbReference>
<proteinExistence type="predicted"/>
<gene>
    <name evidence="3" type="ORF">Lboz_2496</name>
</gene>
<organism evidence="3 4">
    <name type="scientific">Legionella bozemanae</name>
    <name type="common">Fluoribacter bozemanae</name>
    <dbReference type="NCBI Taxonomy" id="447"/>
    <lineage>
        <taxon>Bacteria</taxon>
        <taxon>Pseudomonadati</taxon>
        <taxon>Pseudomonadota</taxon>
        <taxon>Gammaproteobacteria</taxon>
        <taxon>Legionellales</taxon>
        <taxon>Legionellaceae</taxon>
        <taxon>Legionella</taxon>
    </lineage>
</organism>
<dbReference type="EC" id="3.4.16.4" evidence="3"/>
<comment type="caution">
    <text evidence="3">The sequence shown here is derived from an EMBL/GenBank/DDBJ whole genome shotgun (WGS) entry which is preliminary data.</text>
</comment>
<dbReference type="InterPro" id="IPR012338">
    <property type="entry name" value="Beta-lactam/transpept-like"/>
</dbReference>
<dbReference type="OrthoDB" id="9799367at2"/>
<sequence>MCRFIVKKIFVLAAMIPLVANSQNNFSYLPPVFTESHRFTKIQAVFPAIDEMYQNYAEKNHVPGYVYGIILDGRLVHTGSSGFTDIAKRTPVTTRSMFRIASMTKSFTAMAVLKLRDEGKLRLDDPAFFYIPELKNQKLTQDAAEITIRDLLTHSAGFPEDNPWGDRNLSKTDEELIDLIKHGISLSNISGISFEYSNLGFALLGLIVKKVSGVSYQEYIAANIWQPLDMKQAAWEFTQVPTDQLAHGYQWVNGDWQEEPLLHDGSYASMGGMITSIEAFSHYVALHQYAWPARDDAETGPIKRSSIREMHQPWRFYAVNSTAKVNDKECPTISAYGYGLRWSRDCNEKISVGHSGGLPGFGSNWLMLPEYGIGVVLLTNVTYAAAEVINVQAVNQLINEAQLRPRALPPSKILHERQKALMKLLPEWKNVKASGLFAMNFFLDSPVASLQKKTQTLFTKAGKILNVGDVIPENQLRGYFIIQGEKANLKVSFTLSPENPALIQKYEIEEKA</sequence>
<dbReference type="SUPFAM" id="SSF56601">
    <property type="entry name" value="beta-lactamase/transpeptidase-like"/>
    <property type="match status" value="1"/>
</dbReference>
<keyword evidence="3" id="KW-0378">Hydrolase</keyword>
<dbReference type="PATRIC" id="fig|447.4.peg.2651"/>
<dbReference type="EMBL" id="LNXU01000032">
    <property type="protein sequence ID" value="KTC70919.1"/>
    <property type="molecule type" value="Genomic_DNA"/>
</dbReference>
<evidence type="ECO:0000313" key="3">
    <source>
        <dbReference type="EMBL" id="KTC70919.1"/>
    </source>
</evidence>
<keyword evidence="4" id="KW-1185">Reference proteome</keyword>
<dbReference type="InterPro" id="IPR001466">
    <property type="entry name" value="Beta-lactam-related"/>
</dbReference>
<evidence type="ECO:0000313" key="4">
    <source>
        <dbReference type="Proteomes" id="UP000054695"/>
    </source>
</evidence>
<dbReference type="Gene3D" id="3.40.710.10">
    <property type="entry name" value="DD-peptidase/beta-lactamase superfamily"/>
    <property type="match status" value="1"/>
</dbReference>
<name>A0A0W0RIM9_LEGBO</name>
<dbReference type="Proteomes" id="UP000054695">
    <property type="component" value="Unassembled WGS sequence"/>
</dbReference>
<accession>A0A0W0RIM9</accession>
<dbReference type="InterPro" id="IPR050491">
    <property type="entry name" value="AmpC-like"/>
</dbReference>
<evidence type="ECO:0000259" key="2">
    <source>
        <dbReference type="Pfam" id="PF00144"/>
    </source>
</evidence>